<accession>E6QPL8</accession>
<dbReference type="EMBL" id="CABR01000004">
    <property type="protein sequence ID" value="CBI09189.1"/>
    <property type="molecule type" value="Genomic_DNA"/>
</dbReference>
<dbReference type="AlphaFoldDB" id="E6QPL8"/>
<protein>
    <submittedName>
        <fullName evidence="1">Uncharacterized protein</fullName>
    </submittedName>
</protein>
<evidence type="ECO:0000313" key="1">
    <source>
        <dbReference type="EMBL" id="CBI09189.1"/>
    </source>
</evidence>
<proteinExistence type="predicted"/>
<comment type="caution">
    <text evidence="1">The sequence shown here is derived from an EMBL/GenBank/DDBJ whole genome shotgun (WGS) entry which is preliminary data.</text>
</comment>
<gene>
    <name evidence="1" type="ORF">CARN7_2845</name>
</gene>
<name>E6QPL8_9ZZZZ</name>
<organism evidence="1">
    <name type="scientific">mine drainage metagenome</name>
    <dbReference type="NCBI Taxonomy" id="410659"/>
    <lineage>
        <taxon>unclassified sequences</taxon>
        <taxon>metagenomes</taxon>
        <taxon>ecological metagenomes</taxon>
    </lineage>
</organism>
<reference evidence="1" key="1">
    <citation type="submission" date="2009-10" db="EMBL/GenBank/DDBJ databases">
        <title>Diversity of trophic interactions inside an arsenic-rich microbial ecosystem.</title>
        <authorList>
            <person name="Bertin P.N."/>
            <person name="Heinrich-Salmeron A."/>
            <person name="Pelletier E."/>
            <person name="Goulhen-Chollet F."/>
            <person name="Arsene-Ploetze F."/>
            <person name="Gallien S."/>
            <person name="Calteau A."/>
            <person name="Vallenet D."/>
            <person name="Casiot C."/>
            <person name="Chane-Woon-Ming B."/>
            <person name="Giloteaux L."/>
            <person name="Barakat M."/>
            <person name="Bonnefoy V."/>
            <person name="Bruneel O."/>
            <person name="Chandler M."/>
            <person name="Cleiss J."/>
            <person name="Duran R."/>
            <person name="Elbaz-Poulichet F."/>
            <person name="Fonknechten N."/>
            <person name="Lauga B."/>
            <person name="Mornico D."/>
            <person name="Ortet P."/>
            <person name="Schaeffer C."/>
            <person name="Siguier P."/>
            <person name="Alexander Thil Smith A."/>
            <person name="Van Dorsselaer A."/>
            <person name="Weissenbach J."/>
            <person name="Medigue C."/>
            <person name="Le Paslier D."/>
        </authorList>
    </citation>
    <scope>NUCLEOTIDE SEQUENCE</scope>
</reference>
<sequence>MNLSINGMNMFTQWKMIAATLIATALLSVGAQPALAKDHNYSCEIWGGAAHPQRWQEMGADDNLR</sequence>